<dbReference type="InterPro" id="IPR007048">
    <property type="entry name" value="IraD/Gp25-like"/>
</dbReference>
<evidence type="ECO:0000313" key="2">
    <source>
        <dbReference type="EMBL" id="SHO57764.1"/>
    </source>
</evidence>
<dbReference type="STRING" id="1117707.VQ7734_03534"/>
<dbReference type="Gene3D" id="3.10.450.40">
    <property type="match status" value="1"/>
</dbReference>
<dbReference type="AlphaFoldDB" id="A0A1M7YYV4"/>
<evidence type="ECO:0000259" key="1">
    <source>
        <dbReference type="Pfam" id="PF04965"/>
    </source>
</evidence>
<dbReference type="EMBL" id="FRFG01000048">
    <property type="protein sequence ID" value="SHO57764.1"/>
    <property type="molecule type" value="Genomic_DNA"/>
</dbReference>
<dbReference type="SUPFAM" id="SSF160719">
    <property type="entry name" value="gpW/gp25-like"/>
    <property type="match status" value="1"/>
</dbReference>
<dbReference type="OrthoDB" id="9802846at2"/>
<proteinExistence type="predicted"/>
<gene>
    <name evidence="2" type="ORF">VQ7734_03534</name>
</gene>
<keyword evidence="3" id="KW-1185">Reference proteome</keyword>
<accession>A0A1M7YYV4</accession>
<name>A0A1M7YYV4_9VIBR</name>
<dbReference type="Proteomes" id="UP000184600">
    <property type="component" value="Unassembled WGS sequence"/>
</dbReference>
<reference evidence="3" key="1">
    <citation type="submission" date="2016-12" db="EMBL/GenBank/DDBJ databases">
        <authorList>
            <person name="Rodrigo-Torres L."/>
            <person name="Arahal R.D."/>
            <person name="Lucena T."/>
        </authorList>
    </citation>
    <scope>NUCLEOTIDE SEQUENCE [LARGE SCALE GENOMIC DNA]</scope>
</reference>
<protein>
    <submittedName>
        <fullName evidence="2">Gene 25-like lysozyme</fullName>
    </submittedName>
</protein>
<feature type="domain" description="IraD/Gp25-like" evidence="1">
    <location>
        <begin position="16"/>
        <end position="96"/>
    </location>
</feature>
<organism evidence="2 3">
    <name type="scientific">Vibrio quintilis</name>
    <dbReference type="NCBI Taxonomy" id="1117707"/>
    <lineage>
        <taxon>Bacteria</taxon>
        <taxon>Pseudomonadati</taxon>
        <taxon>Pseudomonadota</taxon>
        <taxon>Gammaproteobacteria</taxon>
        <taxon>Vibrionales</taxon>
        <taxon>Vibrionaceae</taxon>
        <taxon>Vibrio</taxon>
    </lineage>
</organism>
<evidence type="ECO:0000313" key="3">
    <source>
        <dbReference type="Proteomes" id="UP000184600"/>
    </source>
</evidence>
<dbReference type="RefSeq" id="WP_073585019.1">
    <property type="nucleotide sequence ID" value="NZ_AP024897.1"/>
</dbReference>
<sequence>MKGMNAQTGRSLNGPDHIRQSIITILTTPIGSRVLRRDFGSDLLSLTDHPTNEAWMLDVYAATLEALEKWEPRFRLTDVQAKRNGQGRIDLYLDGEMLINGQSITMDGIQVSI</sequence>
<dbReference type="Pfam" id="PF04965">
    <property type="entry name" value="GPW_gp25"/>
    <property type="match status" value="1"/>
</dbReference>